<comment type="subcellular location">
    <subcellularLocation>
        <location evidence="1">Nucleus</location>
    </subcellularLocation>
</comment>
<feature type="domain" description="Transcriptional coactivator p15 (PC4) C-terminal" evidence="12">
    <location>
        <begin position="120"/>
        <end position="171"/>
    </location>
</feature>
<dbReference type="InterPro" id="IPR009044">
    <property type="entry name" value="ssDNA-bd_transcriptional_reg"/>
</dbReference>
<keyword evidence="8" id="KW-0539">Nucleus</keyword>
<dbReference type="SUPFAM" id="SSF54447">
    <property type="entry name" value="ssDNA-binding transcriptional regulator domain"/>
    <property type="match status" value="1"/>
</dbReference>
<dbReference type="OrthoDB" id="2505440at2759"/>
<evidence type="ECO:0000256" key="6">
    <source>
        <dbReference type="ARBA" id="ARBA00023159"/>
    </source>
</evidence>
<evidence type="ECO:0000259" key="12">
    <source>
        <dbReference type="Pfam" id="PF02229"/>
    </source>
</evidence>
<comment type="caution">
    <text evidence="13">The sequence shown here is derived from an EMBL/GenBank/DDBJ whole genome shotgun (WGS) entry which is preliminary data.</text>
</comment>
<feature type="region of interest" description="Disordered" evidence="11">
    <location>
        <begin position="62"/>
        <end position="117"/>
    </location>
</feature>
<dbReference type="GO" id="GO:0005634">
    <property type="term" value="C:nucleus"/>
    <property type="evidence" value="ECO:0007669"/>
    <property type="project" value="UniProtKB-SubCell"/>
</dbReference>
<evidence type="ECO:0000256" key="5">
    <source>
        <dbReference type="ARBA" id="ARBA00023125"/>
    </source>
</evidence>
<sequence>MNRQNYTTHNPLLQGRFLVQPVSARSAALVSKKRTIARIECACVSTRFTLHLSYNIRMPKSKEVLSSSSDSDSDSEVDTKAKRKKQTTPEKPSKKQKSGETSKVSSASKSSSSSKNDNMFQIGKMRYVSVRDFKGKVLIDIREYWMDQEGEMKPGRKGISLNPEQWNQLKEQISEIDDAVKRI</sequence>
<keyword evidence="6" id="KW-0010">Activator</keyword>
<evidence type="ECO:0000256" key="3">
    <source>
        <dbReference type="ARBA" id="ARBA00013386"/>
    </source>
</evidence>
<keyword evidence="5" id="KW-0238">DNA-binding</keyword>
<gene>
    <name evidence="13" type="ORF">DPX16_3979</name>
</gene>
<feature type="compositionally biased region" description="Low complexity" evidence="11">
    <location>
        <begin position="101"/>
        <end position="115"/>
    </location>
</feature>
<comment type="function">
    <text evidence="9">General coactivator that functions cooperatively with TAFs and mediates functional interactions between upstream activators and the general transcriptional machinery. May be involved in stabilizing the multiprotein transcription complex. Binds single-stranded DNA. Also binds, in vitro, non-specifically to double-stranded DNA (ds DNA).</text>
</comment>
<keyword evidence="4" id="KW-0805">Transcription regulation</keyword>
<dbReference type="PANTHER" id="PTHR13215">
    <property type="entry name" value="RNA POLYMERASE II TRANSCRIPTIONAL COACTIVATOR"/>
    <property type="match status" value="1"/>
</dbReference>
<evidence type="ECO:0000256" key="2">
    <source>
        <dbReference type="ARBA" id="ARBA00009001"/>
    </source>
</evidence>
<dbReference type="GO" id="GO:0003677">
    <property type="term" value="F:DNA binding"/>
    <property type="evidence" value="ECO:0007669"/>
    <property type="project" value="UniProtKB-KW"/>
</dbReference>
<evidence type="ECO:0000256" key="7">
    <source>
        <dbReference type="ARBA" id="ARBA00023163"/>
    </source>
</evidence>
<comment type="similarity">
    <text evidence="2">Belongs to the transcriptional coactivator PC4 family.</text>
</comment>
<dbReference type="Proteomes" id="UP000281406">
    <property type="component" value="Unassembled WGS sequence"/>
</dbReference>
<dbReference type="InterPro" id="IPR045125">
    <property type="entry name" value="Sub1/Tcp4-like"/>
</dbReference>
<evidence type="ECO:0000313" key="13">
    <source>
        <dbReference type="EMBL" id="ROI48958.1"/>
    </source>
</evidence>
<accession>A0A3N0XKE3</accession>
<proteinExistence type="inferred from homology"/>
<dbReference type="AlphaFoldDB" id="A0A3N0XKE3"/>
<evidence type="ECO:0000256" key="8">
    <source>
        <dbReference type="ARBA" id="ARBA00023242"/>
    </source>
</evidence>
<evidence type="ECO:0000256" key="4">
    <source>
        <dbReference type="ARBA" id="ARBA00023015"/>
    </source>
</evidence>
<evidence type="ECO:0000256" key="1">
    <source>
        <dbReference type="ARBA" id="ARBA00004123"/>
    </source>
</evidence>
<keyword evidence="14" id="KW-1185">Reference proteome</keyword>
<dbReference type="FunFam" id="2.30.31.10:FF:000001">
    <property type="entry name" value="Activated RNA polymerase II transcriptional coactivator p15"/>
    <property type="match status" value="1"/>
</dbReference>
<reference evidence="13 14" key="1">
    <citation type="submission" date="2018-10" db="EMBL/GenBank/DDBJ databases">
        <title>Genome assembly for a Yunnan-Guizhou Plateau 3E fish, Anabarilius grahami (Regan), and its evolutionary and genetic applications.</title>
        <authorList>
            <person name="Jiang W."/>
        </authorList>
    </citation>
    <scope>NUCLEOTIDE SEQUENCE [LARGE SCALE GENOMIC DNA]</scope>
    <source>
        <strain evidence="13">AG-KIZ</strain>
        <tissue evidence="13">Muscle</tissue>
    </source>
</reference>
<feature type="compositionally biased region" description="Basic and acidic residues" evidence="11">
    <location>
        <begin position="87"/>
        <end position="100"/>
    </location>
</feature>
<protein>
    <recommendedName>
        <fullName evidence="3">Activated RNA polymerase II transcriptional coactivator p15</fullName>
    </recommendedName>
    <alternativeName>
        <fullName evidence="10">SUB1 homolog</fullName>
    </alternativeName>
</protein>
<evidence type="ECO:0000313" key="14">
    <source>
        <dbReference type="Proteomes" id="UP000281406"/>
    </source>
</evidence>
<evidence type="ECO:0000256" key="9">
    <source>
        <dbReference type="ARBA" id="ARBA00024848"/>
    </source>
</evidence>
<dbReference type="Pfam" id="PF02229">
    <property type="entry name" value="PC4"/>
    <property type="match status" value="1"/>
</dbReference>
<evidence type="ECO:0000256" key="10">
    <source>
        <dbReference type="ARBA" id="ARBA00031984"/>
    </source>
</evidence>
<dbReference type="Gene3D" id="2.30.31.10">
    <property type="entry name" value="Transcriptional Coactivator Pc4, Chain A"/>
    <property type="match status" value="1"/>
</dbReference>
<dbReference type="InterPro" id="IPR003173">
    <property type="entry name" value="PC4_C"/>
</dbReference>
<keyword evidence="7" id="KW-0804">Transcription</keyword>
<dbReference type="GO" id="GO:0060261">
    <property type="term" value="P:positive regulation of transcription initiation by RNA polymerase II"/>
    <property type="evidence" value="ECO:0007669"/>
    <property type="project" value="InterPro"/>
</dbReference>
<name>A0A3N0XKE3_ANAGA</name>
<evidence type="ECO:0000256" key="11">
    <source>
        <dbReference type="SAM" id="MobiDB-lite"/>
    </source>
</evidence>
<organism evidence="13 14">
    <name type="scientific">Anabarilius grahami</name>
    <name type="common">Kanglang fish</name>
    <name type="synonym">Barilius grahami</name>
    <dbReference type="NCBI Taxonomy" id="495550"/>
    <lineage>
        <taxon>Eukaryota</taxon>
        <taxon>Metazoa</taxon>
        <taxon>Chordata</taxon>
        <taxon>Craniata</taxon>
        <taxon>Vertebrata</taxon>
        <taxon>Euteleostomi</taxon>
        <taxon>Actinopterygii</taxon>
        <taxon>Neopterygii</taxon>
        <taxon>Teleostei</taxon>
        <taxon>Ostariophysi</taxon>
        <taxon>Cypriniformes</taxon>
        <taxon>Xenocyprididae</taxon>
        <taxon>Xenocypridinae</taxon>
        <taxon>Xenocypridinae incertae sedis</taxon>
        <taxon>Anabarilius</taxon>
    </lineage>
</organism>
<dbReference type="GO" id="GO:0003713">
    <property type="term" value="F:transcription coactivator activity"/>
    <property type="evidence" value="ECO:0007669"/>
    <property type="project" value="InterPro"/>
</dbReference>
<dbReference type="EMBL" id="RJVU01071319">
    <property type="protein sequence ID" value="ROI48958.1"/>
    <property type="molecule type" value="Genomic_DNA"/>
</dbReference>